<evidence type="ECO:0000313" key="2">
    <source>
        <dbReference type="Proteomes" id="UP000814033"/>
    </source>
</evidence>
<gene>
    <name evidence="1" type="ORF">FA95DRAFT_777355</name>
</gene>
<organism evidence="1 2">
    <name type="scientific">Auriscalpium vulgare</name>
    <dbReference type="NCBI Taxonomy" id="40419"/>
    <lineage>
        <taxon>Eukaryota</taxon>
        <taxon>Fungi</taxon>
        <taxon>Dikarya</taxon>
        <taxon>Basidiomycota</taxon>
        <taxon>Agaricomycotina</taxon>
        <taxon>Agaricomycetes</taxon>
        <taxon>Russulales</taxon>
        <taxon>Auriscalpiaceae</taxon>
        <taxon>Auriscalpium</taxon>
    </lineage>
</organism>
<accession>A0ACB8S1A6</accession>
<name>A0ACB8S1A6_9AGAM</name>
<reference evidence="1" key="1">
    <citation type="submission" date="2021-02" db="EMBL/GenBank/DDBJ databases">
        <authorList>
            <consortium name="DOE Joint Genome Institute"/>
            <person name="Ahrendt S."/>
            <person name="Looney B.P."/>
            <person name="Miyauchi S."/>
            <person name="Morin E."/>
            <person name="Drula E."/>
            <person name="Courty P.E."/>
            <person name="Chicoki N."/>
            <person name="Fauchery L."/>
            <person name="Kohler A."/>
            <person name="Kuo A."/>
            <person name="Labutti K."/>
            <person name="Pangilinan J."/>
            <person name="Lipzen A."/>
            <person name="Riley R."/>
            <person name="Andreopoulos W."/>
            <person name="He G."/>
            <person name="Johnson J."/>
            <person name="Barry K.W."/>
            <person name="Grigoriev I.V."/>
            <person name="Nagy L."/>
            <person name="Hibbett D."/>
            <person name="Henrissat B."/>
            <person name="Matheny P.B."/>
            <person name="Labbe J."/>
            <person name="Martin F."/>
        </authorList>
    </citation>
    <scope>NUCLEOTIDE SEQUENCE</scope>
    <source>
        <strain evidence="1">FP105234-sp</strain>
    </source>
</reference>
<proteinExistence type="predicted"/>
<dbReference type="EMBL" id="MU275868">
    <property type="protein sequence ID" value="KAI0049866.1"/>
    <property type="molecule type" value="Genomic_DNA"/>
</dbReference>
<sequence>MCGLHTAATSVLLLARFGLSPERPLNGLECQEYGNTVAVRRMHPFASVAYNFNLTVYKFFRCRGLCDWRHHSQHCRRRNDSKIARNHLLVERESFPSCSTGYRSSLLSIDLDF</sequence>
<reference evidence="1" key="2">
    <citation type="journal article" date="2022" name="New Phytol.">
        <title>Evolutionary transition to the ectomycorrhizal habit in the genomes of a hyperdiverse lineage of mushroom-forming fungi.</title>
        <authorList>
            <person name="Looney B."/>
            <person name="Miyauchi S."/>
            <person name="Morin E."/>
            <person name="Drula E."/>
            <person name="Courty P.E."/>
            <person name="Kohler A."/>
            <person name="Kuo A."/>
            <person name="LaButti K."/>
            <person name="Pangilinan J."/>
            <person name="Lipzen A."/>
            <person name="Riley R."/>
            <person name="Andreopoulos W."/>
            <person name="He G."/>
            <person name="Johnson J."/>
            <person name="Nolan M."/>
            <person name="Tritt A."/>
            <person name="Barry K.W."/>
            <person name="Grigoriev I.V."/>
            <person name="Nagy L.G."/>
            <person name="Hibbett D."/>
            <person name="Henrissat B."/>
            <person name="Matheny P.B."/>
            <person name="Labbe J."/>
            <person name="Martin F.M."/>
        </authorList>
    </citation>
    <scope>NUCLEOTIDE SEQUENCE</scope>
    <source>
        <strain evidence="1">FP105234-sp</strain>
    </source>
</reference>
<keyword evidence="2" id="KW-1185">Reference proteome</keyword>
<evidence type="ECO:0000313" key="1">
    <source>
        <dbReference type="EMBL" id="KAI0049866.1"/>
    </source>
</evidence>
<comment type="caution">
    <text evidence="1">The sequence shown here is derived from an EMBL/GenBank/DDBJ whole genome shotgun (WGS) entry which is preliminary data.</text>
</comment>
<protein>
    <submittedName>
        <fullName evidence="1">Uncharacterized protein</fullName>
    </submittedName>
</protein>
<dbReference type="Proteomes" id="UP000814033">
    <property type="component" value="Unassembled WGS sequence"/>
</dbReference>